<evidence type="ECO:0000256" key="2">
    <source>
        <dbReference type="ARBA" id="ARBA00007776"/>
    </source>
</evidence>
<dbReference type="GO" id="GO:0008360">
    <property type="term" value="P:regulation of cell shape"/>
    <property type="evidence" value="ECO:0007669"/>
    <property type="project" value="UniProtKB-KW"/>
</dbReference>
<feature type="transmembrane region" description="Helical" evidence="8">
    <location>
        <begin position="128"/>
        <end position="147"/>
    </location>
</feature>
<comment type="subcellular location">
    <subcellularLocation>
        <location evidence="1">Cell membrane</location>
        <topology evidence="1">Multi-pass membrane protein</topology>
    </subcellularLocation>
</comment>
<evidence type="ECO:0000256" key="4">
    <source>
        <dbReference type="ARBA" id="ARBA00022692"/>
    </source>
</evidence>
<feature type="transmembrane region" description="Helical" evidence="8">
    <location>
        <begin position="102"/>
        <end position="122"/>
    </location>
</feature>
<evidence type="ECO:0000256" key="8">
    <source>
        <dbReference type="SAM" id="Phobius"/>
    </source>
</evidence>
<dbReference type="HOGENOM" id="CLU_1546602_0_0_5"/>
<keyword evidence="3" id="KW-1003">Cell membrane</keyword>
<keyword evidence="7 8" id="KW-0472">Membrane</keyword>
<keyword evidence="5" id="KW-0133">Cell shape</keyword>
<dbReference type="InterPro" id="IPR007227">
    <property type="entry name" value="Cell_shape_determining_MreD"/>
</dbReference>
<dbReference type="PATRIC" id="fig|1123269.5.peg.1062"/>
<dbReference type="RefSeq" id="WP_025291130.1">
    <property type="nucleotide sequence ID" value="NZ_CP006644.1"/>
</dbReference>
<organism evidence="9 10">
    <name type="scientific">Sphingomonas sanxanigenens DSM 19645 = NX02</name>
    <dbReference type="NCBI Taxonomy" id="1123269"/>
    <lineage>
        <taxon>Bacteria</taxon>
        <taxon>Pseudomonadati</taxon>
        <taxon>Pseudomonadota</taxon>
        <taxon>Alphaproteobacteria</taxon>
        <taxon>Sphingomonadales</taxon>
        <taxon>Sphingomonadaceae</taxon>
        <taxon>Sphingomonas</taxon>
    </lineage>
</organism>
<dbReference type="Proteomes" id="UP000018851">
    <property type="component" value="Chromosome"/>
</dbReference>
<accession>W0A8L9</accession>
<dbReference type="STRING" id="1123269.NX02_05500"/>
<keyword evidence="10" id="KW-1185">Reference proteome</keyword>
<evidence type="ECO:0000256" key="7">
    <source>
        <dbReference type="ARBA" id="ARBA00023136"/>
    </source>
</evidence>
<evidence type="ECO:0000313" key="9">
    <source>
        <dbReference type="EMBL" id="AHE52837.1"/>
    </source>
</evidence>
<comment type="similarity">
    <text evidence="2">Belongs to the MreD family.</text>
</comment>
<proteinExistence type="inferred from homology"/>
<evidence type="ECO:0000256" key="1">
    <source>
        <dbReference type="ARBA" id="ARBA00004651"/>
    </source>
</evidence>
<feature type="transmembrane region" description="Helical" evidence="8">
    <location>
        <begin position="76"/>
        <end position="95"/>
    </location>
</feature>
<dbReference type="OrthoDB" id="7426601at2"/>
<evidence type="ECO:0000313" key="10">
    <source>
        <dbReference type="Proteomes" id="UP000018851"/>
    </source>
</evidence>
<evidence type="ECO:0000256" key="5">
    <source>
        <dbReference type="ARBA" id="ARBA00022960"/>
    </source>
</evidence>
<dbReference type="Pfam" id="PF04093">
    <property type="entry name" value="MreD"/>
    <property type="match status" value="1"/>
</dbReference>
<protein>
    <submittedName>
        <fullName evidence="9">Uncharacterized protein</fullName>
    </submittedName>
</protein>
<gene>
    <name evidence="9" type="ORF">NX02_05500</name>
</gene>
<evidence type="ECO:0000256" key="6">
    <source>
        <dbReference type="ARBA" id="ARBA00022989"/>
    </source>
</evidence>
<dbReference type="EMBL" id="CP006644">
    <property type="protein sequence ID" value="AHE52837.1"/>
    <property type="molecule type" value="Genomic_DNA"/>
</dbReference>
<evidence type="ECO:0000256" key="3">
    <source>
        <dbReference type="ARBA" id="ARBA00022475"/>
    </source>
</evidence>
<keyword evidence="6 8" id="KW-1133">Transmembrane helix</keyword>
<dbReference type="AlphaFoldDB" id="W0A8L9"/>
<name>W0A8L9_9SPHN</name>
<dbReference type="KEGG" id="ssan:NX02_05500"/>
<dbReference type="eggNOG" id="ENOG502ZPNK">
    <property type="taxonomic scope" value="Bacteria"/>
</dbReference>
<dbReference type="GO" id="GO:0005886">
    <property type="term" value="C:plasma membrane"/>
    <property type="evidence" value="ECO:0007669"/>
    <property type="project" value="UniProtKB-SubCell"/>
</dbReference>
<keyword evidence="4 8" id="KW-0812">Transmembrane</keyword>
<reference evidence="9 10" key="1">
    <citation type="submission" date="2013-07" db="EMBL/GenBank/DDBJ databases">
        <title>Completed genome of Sphingomonas sanxanigenens NX02.</title>
        <authorList>
            <person name="Ma T."/>
            <person name="Huang H."/>
            <person name="Wu M."/>
            <person name="Li X."/>
            <person name="Li G."/>
        </authorList>
    </citation>
    <scope>NUCLEOTIDE SEQUENCE [LARGE SCALE GENOMIC DNA]</scope>
    <source>
        <strain evidence="9 10">NX02</strain>
    </source>
</reference>
<sequence>MIHPLRARLTPTLSVLAGSLITIAPIVADAPVLPPFGLLMLIAWRLLRPDYWPIWAAAPFGLFDDLLSGQPPGSGVLLWSLIFIAVEAVDRWLVWRDYWQDWLIAAAAIAFALFGGLMLVLFSGGGGHALLIVPQFVMSILFYPLAARTAAALDRWRLSDR</sequence>